<keyword evidence="14 23" id="KW-0443">Lipid metabolism</keyword>
<evidence type="ECO:0000256" key="21">
    <source>
        <dbReference type="ARBA" id="ARBA00047795"/>
    </source>
</evidence>
<evidence type="ECO:0000256" key="5">
    <source>
        <dbReference type="ARBA" id="ARBA00022548"/>
    </source>
</evidence>
<feature type="transmembrane region" description="Helical" evidence="23">
    <location>
        <begin position="106"/>
        <end position="123"/>
    </location>
</feature>
<feature type="transmembrane region" description="Helical" evidence="23">
    <location>
        <begin position="50"/>
        <end position="69"/>
    </location>
</feature>
<comment type="catalytic activity">
    <reaction evidence="21">
        <text>cholesterol + NADP(+) = 7-dehydrocholesterol + NADPH + H(+)</text>
        <dbReference type="Rhea" id="RHEA:23984"/>
        <dbReference type="ChEBI" id="CHEBI:15378"/>
        <dbReference type="ChEBI" id="CHEBI:16113"/>
        <dbReference type="ChEBI" id="CHEBI:17759"/>
        <dbReference type="ChEBI" id="CHEBI:57783"/>
        <dbReference type="ChEBI" id="CHEBI:58349"/>
        <dbReference type="EC" id="1.3.1.21"/>
    </reaction>
    <physiologicalReaction direction="right-to-left" evidence="21">
        <dbReference type="Rhea" id="RHEA:23986"/>
    </physiologicalReaction>
</comment>
<comment type="subcellular location">
    <subcellularLocation>
        <location evidence="1">Endoplasmic reticulum membrane</location>
        <topology evidence="1">Multi-pass membrane protein</topology>
    </subcellularLocation>
</comment>
<evidence type="ECO:0000256" key="19">
    <source>
        <dbReference type="ARBA" id="ARBA00039984"/>
    </source>
</evidence>
<evidence type="ECO:0000256" key="14">
    <source>
        <dbReference type="ARBA" id="ARBA00023098"/>
    </source>
</evidence>
<name>A0A9P9ETV9_9HYPO</name>
<dbReference type="FunFam" id="1.20.120.1630:FF:000004">
    <property type="entry name" value="7-dehydrocholesterol reductase"/>
    <property type="match status" value="1"/>
</dbReference>
<keyword evidence="12 23" id="KW-0560">Oxidoreductase</keyword>
<keyword evidence="10 23" id="KW-0752">Steroid biosynthesis</keyword>
<evidence type="ECO:0000256" key="2">
    <source>
        <dbReference type="ARBA" id="ARBA00004770"/>
    </source>
</evidence>
<accession>A0A9P9ETV9</accession>
<evidence type="ECO:0000256" key="3">
    <source>
        <dbReference type="ARBA" id="ARBA00005402"/>
    </source>
</evidence>
<keyword evidence="13 23" id="KW-0756">Sterol biosynthesis</keyword>
<keyword evidence="4 23" id="KW-0444">Lipid biosynthesis</keyword>
<evidence type="ECO:0000256" key="17">
    <source>
        <dbReference type="ARBA" id="ARBA00023221"/>
    </source>
</evidence>
<dbReference type="GO" id="GO:0006695">
    <property type="term" value="P:cholesterol biosynthetic process"/>
    <property type="evidence" value="ECO:0007669"/>
    <property type="project" value="UniProtKB-KW"/>
</dbReference>
<keyword evidence="7" id="KW-0152">Cholesterol biosynthesis</keyword>
<dbReference type="GO" id="GO:0016132">
    <property type="term" value="P:brassinosteroid biosynthetic process"/>
    <property type="evidence" value="ECO:0007669"/>
    <property type="project" value="TreeGrafter"/>
</dbReference>
<keyword evidence="9" id="KW-0521">NADP</keyword>
<sequence length="472" mass="53404">MDNLRILSEVPLSVWSTREHATSLLLSPDKSSPNMPAWGRSTHRGSSLRAMGSAALVCLTPLFVAAWYISLTSFGGSLFAFLCAIRTDGFVPVFKEHYPHFTLQATLAYVCWLILQATLYLYLPGKTNTGQRTPAGHLLSYRTNGVAAWIVTRATYMSLCYLGILDPAFIPRNWGGLVAAMNLAGLFLAAFSNAKAHIMPSHPNDRKFSGSAFYDFYMGVELNPRIGRNFDFKLFVNGRPGIIAWTLIDVSNMAYQYQIYETVSPSIILVTTLHAIYVLDFFIHEAWYLRTIDIAHDHFGFYLAWGSLVWLPTMYTVQSQYLGLYPTAPSAIYLTACFAIGLGGYTLFRLANNQKGQVRRSKGHCLVWGKPAAYIKAPYWTTDGVKHESILVCSGWWGWSRHANYVGDLLLSTAMCALVGTSDIMVWFYAIFMLILLVHRCLRDEERCRMKYGRTWEEYCKRVPWRLVPGIW</sequence>
<dbReference type="EMBL" id="JAGMUU010000008">
    <property type="protein sequence ID" value="KAH7146843.1"/>
    <property type="molecule type" value="Genomic_DNA"/>
</dbReference>
<dbReference type="PROSITE" id="PS01018">
    <property type="entry name" value="STEROL_REDUCT_2"/>
    <property type="match status" value="1"/>
</dbReference>
<protein>
    <recommendedName>
        <fullName evidence="19">7-dehydrocholesterol reductase</fullName>
        <ecNumber evidence="18">1.3.1.21</ecNumber>
    </recommendedName>
    <alternativeName>
        <fullName evidence="20">Sterol Delta(7)-reductase</fullName>
    </alternativeName>
</protein>
<evidence type="ECO:0000256" key="6">
    <source>
        <dbReference type="ARBA" id="ARBA00022692"/>
    </source>
</evidence>
<keyword evidence="17 23" id="KW-0753">Steroid metabolism</keyword>
<dbReference type="PANTHER" id="PTHR21257:SF38">
    <property type="entry name" value="7-DEHYDROCHOLESTEROL REDUCTASE"/>
    <property type="match status" value="1"/>
</dbReference>
<proteinExistence type="inferred from homology"/>
<comment type="similarity">
    <text evidence="3 23">Belongs to the ERG4/ERG24 family.</text>
</comment>
<dbReference type="GO" id="GO:0047598">
    <property type="term" value="F:7-dehydrocholesterol reductase activity"/>
    <property type="evidence" value="ECO:0007669"/>
    <property type="project" value="UniProtKB-EC"/>
</dbReference>
<feature type="transmembrane region" description="Helical" evidence="23">
    <location>
        <begin position="403"/>
        <end position="420"/>
    </location>
</feature>
<evidence type="ECO:0000256" key="4">
    <source>
        <dbReference type="ARBA" id="ARBA00022516"/>
    </source>
</evidence>
<dbReference type="GO" id="GO:0005789">
    <property type="term" value="C:endoplasmic reticulum membrane"/>
    <property type="evidence" value="ECO:0007669"/>
    <property type="project" value="UniProtKB-SubCell"/>
</dbReference>
<evidence type="ECO:0000256" key="11">
    <source>
        <dbReference type="ARBA" id="ARBA00022989"/>
    </source>
</evidence>
<keyword evidence="5" id="KW-0153">Cholesterol metabolism</keyword>
<keyword evidence="15 23" id="KW-0472">Membrane</keyword>
<dbReference type="PANTHER" id="PTHR21257">
    <property type="entry name" value="DELTA(14)-STEROL REDUCTASE"/>
    <property type="match status" value="1"/>
</dbReference>
<evidence type="ECO:0000256" key="23">
    <source>
        <dbReference type="RuleBase" id="RU369120"/>
    </source>
</evidence>
<dbReference type="InterPro" id="IPR018083">
    <property type="entry name" value="Sterol_reductase_CS"/>
</dbReference>
<evidence type="ECO:0000313" key="24">
    <source>
        <dbReference type="EMBL" id="KAH7146843.1"/>
    </source>
</evidence>
<keyword evidence="11 23" id="KW-1133">Transmembrane helix</keyword>
<comment type="pathway">
    <text evidence="2">Steroid biosynthesis; cholesterol biosynthesis.</text>
</comment>
<reference evidence="24" key="1">
    <citation type="journal article" date="2021" name="Nat. Commun.">
        <title>Genetic determinants of endophytism in the Arabidopsis root mycobiome.</title>
        <authorList>
            <person name="Mesny F."/>
            <person name="Miyauchi S."/>
            <person name="Thiergart T."/>
            <person name="Pickel B."/>
            <person name="Atanasova L."/>
            <person name="Karlsson M."/>
            <person name="Huettel B."/>
            <person name="Barry K.W."/>
            <person name="Haridas S."/>
            <person name="Chen C."/>
            <person name="Bauer D."/>
            <person name="Andreopoulos W."/>
            <person name="Pangilinan J."/>
            <person name="LaButti K."/>
            <person name="Riley R."/>
            <person name="Lipzen A."/>
            <person name="Clum A."/>
            <person name="Drula E."/>
            <person name="Henrissat B."/>
            <person name="Kohler A."/>
            <person name="Grigoriev I.V."/>
            <person name="Martin F.M."/>
            <person name="Hacquard S."/>
        </authorList>
    </citation>
    <scope>NUCLEOTIDE SEQUENCE</scope>
    <source>
        <strain evidence="24">MPI-CAGE-AT-0021</strain>
    </source>
</reference>
<dbReference type="AlphaFoldDB" id="A0A9P9ETV9"/>
<evidence type="ECO:0000256" key="8">
    <source>
        <dbReference type="ARBA" id="ARBA00022824"/>
    </source>
</evidence>
<keyword evidence="8" id="KW-0256">Endoplasmic reticulum</keyword>
<dbReference type="PROSITE" id="PS01017">
    <property type="entry name" value="STEROL_REDUCT_1"/>
    <property type="match status" value="1"/>
</dbReference>
<feature type="transmembrane region" description="Helical" evidence="23">
    <location>
        <begin position="330"/>
        <end position="351"/>
    </location>
</feature>
<evidence type="ECO:0000256" key="13">
    <source>
        <dbReference type="ARBA" id="ARBA00023011"/>
    </source>
</evidence>
<dbReference type="OrthoDB" id="5326588at2759"/>
<feature type="transmembrane region" description="Helical" evidence="23">
    <location>
        <begin position="299"/>
        <end position="318"/>
    </location>
</feature>
<feature type="transmembrane region" description="Helical" evidence="23">
    <location>
        <begin position="267"/>
        <end position="287"/>
    </location>
</feature>
<dbReference type="Proteomes" id="UP000717696">
    <property type="component" value="Unassembled WGS sequence"/>
</dbReference>
<organism evidence="24 25">
    <name type="scientific">Dactylonectria estremocensis</name>
    <dbReference type="NCBI Taxonomy" id="1079267"/>
    <lineage>
        <taxon>Eukaryota</taxon>
        <taxon>Fungi</taxon>
        <taxon>Dikarya</taxon>
        <taxon>Ascomycota</taxon>
        <taxon>Pezizomycotina</taxon>
        <taxon>Sordariomycetes</taxon>
        <taxon>Hypocreomycetidae</taxon>
        <taxon>Hypocreales</taxon>
        <taxon>Nectriaceae</taxon>
        <taxon>Dactylonectria</taxon>
    </lineage>
</organism>
<feature type="transmembrane region" description="Helical" evidence="23">
    <location>
        <begin position="174"/>
        <end position="194"/>
    </location>
</feature>
<dbReference type="EC" id="1.3.1.21" evidence="18"/>
<dbReference type="Gene3D" id="1.20.120.1630">
    <property type="match status" value="1"/>
</dbReference>
<evidence type="ECO:0000256" key="12">
    <source>
        <dbReference type="ARBA" id="ARBA00023002"/>
    </source>
</evidence>
<keyword evidence="6 23" id="KW-0812">Transmembrane</keyword>
<comment type="caution">
    <text evidence="24">The sequence shown here is derived from an EMBL/GenBank/DDBJ whole genome shotgun (WGS) entry which is preliminary data.</text>
</comment>
<evidence type="ECO:0000256" key="18">
    <source>
        <dbReference type="ARBA" id="ARBA00038851"/>
    </source>
</evidence>
<keyword evidence="25" id="KW-1185">Reference proteome</keyword>
<dbReference type="Pfam" id="PF01222">
    <property type="entry name" value="ERG4_ERG24"/>
    <property type="match status" value="1"/>
</dbReference>
<evidence type="ECO:0000256" key="22">
    <source>
        <dbReference type="ARBA" id="ARBA00047826"/>
    </source>
</evidence>
<evidence type="ECO:0000256" key="7">
    <source>
        <dbReference type="ARBA" id="ARBA00022778"/>
    </source>
</evidence>
<dbReference type="InterPro" id="IPR001171">
    <property type="entry name" value="ERG24_DHCR-like"/>
</dbReference>
<gene>
    <name evidence="24" type="ORF">B0J13DRAFT_524581</name>
</gene>
<keyword evidence="16 23" id="KW-1207">Sterol metabolism</keyword>
<evidence type="ECO:0000313" key="25">
    <source>
        <dbReference type="Proteomes" id="UP000717696"/>
    </source>
</evidence>
<evidence type="ECO:0000256" key="1">
    <source>
        <dbReference type="ARBA" id="ARBA00004477"/>
    </source>
</evidence>
<evidence type="ECO:0000256" key="10">
    <source>
        <dbReference type="ARBA" id="ARBA00022955"/>
    </source>
</evidence>
<comment type="catalytic activity">
    <reaction evidence="22">
        <text>7-dehydrodesmosterol + NADPH + H(+) = desmosterol + NADP(+)</text>
        <dbReference type="Rhea" id="RHEA:46740"/>
        <dbReference type="ChEBI" id="CHEBI:15378"/>
        <dbReference type="ChEBI" id="CHEBI:17737"/>
        <dbReference type="ChEBI" id="CHEBI:27910"/>
        <dbReference type="ChEBI" id="CHEBI:57783"/>
        <dbReference type="ChEBI" id="CHEBI:58349"/>
    </reaction>
    <physiologicalReaction direction="left-to-right" evidence="22">
        <dbReference type="Rhea" id="RHEA:46741"/>
    </physiologicalReaction>
</comment>
<feature type="transmembrane region" description="Helical" evidence="23">
    <location>
        <begin position="143"/>
        <end position="162"/>
    </location>
</feature>
<evidence type="ECO:0000256" key="16">
    <source>
        <dbReference type="ARBA" id="ARBA00023166"/>
    </source>
</evidence>
<evidence type="ECO:0000256" key="20">
    <source>
        <dbReference type="ARBA" id="ARBA00042688"/>
    </source>
</evidence>
<evidence type="ECO:0000256" key="9">
    <source>
        <dbReference type="ARBA" id="ARBA00022857"/>
    </source>
</evidence>
<evidence type="ECO:0000256" key="15">
    <source>
        <dbReference type="ARBA" id="ARBA00023136"/>
    </source>
</evidence>